<dbReference type="Gene3D" id="3.30.470.10">
    <property type="match status" value="1"/>
</dbReference>
<dbReference type="Proteomes" id="UP000198575">
    <property type="component" value="Unassembled WGS sequence"/>
</dbReference>
<gene>
    <name evidence="2" type="ORF">SAMN05216289_11647</name>
</gene>
<dbReference type="GO" id="GO:0008696">
    <property type="term" value="F:4-amino-4-deoxychorismate lyase activity"/>
    <property type="evidence" value="ECO:0007669"/>
    <property type="project" value="TreeGrafter"/>
</dbReference>
<organism evidence="2 3">
    <name type="scientific">Dokdonella immobilis</name>
    <dbReference type="NCBI Taxonomy" id="578942"/>
    <lineage>
        <taxon>Bacteria</taxon>
        <taxon>Pseudomonadati</taxon>
        <taxon>Pseudomonadota</taxon>
        <taxon>Gammaproteobacteria</taxon>
        <taxon>Lysobacterales</taxon>
        <taxon>Rhodanobacteraceae</taxon>
        <taxon>Dokdonella</taxon>
    </lineage>
</organism>
<keyword evidence="2" id="KW-0808">Transferase</keyword>
<dbReference type="Pfam" id="PF01063">
    <property type="entry name" value="Aminotran_4"/>
    <property type="match status" value="1"/>
</dbReference>
<dbReference type="GO" id="GO:0005829">
    <property type="term" value="C:cytosol"/>
    <property type="evidence" value="ECO:0007669"/>
    <property type="project" value="TreeGrafter"/>
</dbReference>
<keyword evidence="2" id="KW-0032">Aminotransferase</keyword>
<proteinExistence type="inferred from homology"/>
<comment type="similarity">
    <text evidence="1">Belongs to the class-IV pyridoxal-phosphate-dependent aminotransferase family.</text>
</comment>
<dbReference type="GO" id="GO:0008153">
    <property type="term" value="P:4-aminobenzoate biosynthetic process"/>
    <property type="evidence" value="ECO:0007669"/>
    <property type="project" value="TreeGrafter"/>
</dbReference>
<evidence type="ECO:0000313" key="3">
    <source>
        <dbReference type="Proteomes" id="UP000198575"/>
    </source>
</evidence>
<dbReference type="NCBIfam" id="NF006734">
    <property type="entry name" value="PRK09266.1"/>
    <property type="match status" value="1"/>
</dbReference>
<dbReference type="InterPro" id="IPR001544">
    <property type="entry name" value="Aminotrans_IV"/>
</dbReference>
<keyword evidence="2" id="KW-0456">Lyase</keyword>
<dbReference type="InterPro" id="IPR050571">
    <property type="entry name" value="Class-IV_PLP-Dep_Aminotrnsfr"/>
</dbReference>
<evidence type="ECO:0000256" key="1">
    <source>
        <dbReference type="ARBA" id="ARBA00009320"/>
    </source>
</evidence>
<dbReference type="OrthoDB" id="8912228at2"/>
<keyword evidence="3" id="KW-1185">Reference proteome</keyword>
<dbReference type="STRING" id="578942.SAMN05216289_11647"/>
<dbReference type="PANTHER" id="PTHR42743">
    <property type="entry name" value="AMINO-ACID AMINOTRANSFERASE"/>
    <property type="match status" value="1"/>
</dbReference>
<dbReference type="InterPro" id="IPR036038">
    <property type="entry name" value="Aminotransferase-like"/>
</dbReference>
<dbReference type="GO" id="GO:0008483">
    <property type="term" value="F:transaminase activity"/>
    <property type="evidence" value="ECO:0007669"/>
    <property type="project" value="UniProtKB-KW"/>
</dbReference>
<dbReference type="RefSeq" id="WP_092408173.1">
    <property type="nucleotide sequence ID" value="NZ_FOVF01000016.1"/>
</dbReference>
<dbReference type="SUPFAM" id="SSF56752">
    <property type="entry name" value="D-aminoacid aminotransferase-like PLP-dependent enzymes"/>
    <property type="match status" value="1"/>
</dbReference>
<dbReference type="PANTHER" id="PTHR42743:SF2">
    <property type="entry name" value="AMINODEOXYCHORISMATE LYASE"/>
    <property type="match status" value="1"/>
</dbReference>
<reference evidence="2 3" key="1">
    <citation type="submission" date="2016-10" db="EMBL/GenBank/DDBJ databases">
        <authorList>
            <person name="de Groot N.N."/>
        </authorList>
    </citation>
    <scope>NUCLEOTIDE SEQUENCE [LARGE SCALE GENOMIC DNA]</scope>
    <source>
        <strain evidence="2 3">CGMCC 1.7659</strain>
    </source>
</reference>
<dbReference type="AlphaFoldDB" id="A0A1I4YCY3"/>
<evidence type="ECO:0000313" key="2">
    <source>
        <dbReference type="EMBL" id="SFN35439.1"/>
    </source>
</evidence>
<protein>
    <submittedName>
        <fullName evidence="2">Branched-chain amino acid aminotransferase/4-amino-4-deoxychorismate lyase</fullName>
    </submittedName>
</protein>
<dbReference type="EMBL" id="FOVF01000016">
    <property type="protein sequence ID" value="SFN35439.1"/>
    <property type="molecule type" value="Genomic_DNA"/>
</dbReference>
<dbReference type="InterPro" id="IPR043131">
    <property type="entry name" value="BCAT-like_N"/>
</dbReference>
<dbReference type="Gene3D" id="3.20.10.10">
    <property type="entry name" value="D-amino Acid Aminotransferase, subunit A, domain 2"/>
    <property type="match status" value="1"/>
</dbReference>
<name>A0A1I4YCY3_9GAMM</name>
<accession>A0A1I4YCY3</accession>
<dbReference type="InterPro" id="IPR043132">
    <property type="entry name" value="BCAT-like_C"/>
</dbReference>
<sequence>MSAQRIELNGGKPDPPALASLAQVNYGHFTTLQVQQGGARGFRLHLQRLANATRELFGTELDLDRVRAHVRHLLSDQPATVRITVFSRQLDRSRLESPVEVDILVAVGAPATPPTTPVRLRSRVHERVLPRIKHVGTFDLWHQRRQARLEGFDDVLFCTREGEVSEGSTWNIGFWDGSRVTWPSAPALAGITRQILSAGLAQVGFESVTTPVALAELDRFRAAFIVNTGLTGPLVASIDAHGFEIDADLPQRLRSAYLSQPLEPI</sequence>